<proteinExistence type="predicted"/>
<reference evidence="4" key="1">
    <citation type="submission" date="2011-04" db="EMBL/GenBank/DDBJ databases">
        <title>Taxonomic and functional metagenomic profiling of the microbial community in the anoxic sediment of a brackish shallow lake (Laguna de Carrizo Central Spain).</title>
        <authorList>
            <consortium name="CONSOLIDER consortium CSD2007-00005"/>
            <person name="Guazzaroni M.-E."/>
            <person name="Richter M."/>
            <person name="Garcia-Salamanca A."/>
            <person name="Yarza P."/>
            <person name="Ferrer M."/>
        </authorList>
    </citation>
    <scope>NUCLEOTIDE SEQUENCE</scope>
</reference>
<feature type="region of interest" description="Disordered" evidence="1">
    <location>
        <begin position="64"/>
        <end position="83"/>
    </location>
</feature>
<keyword evidence="2" id="KW-0472">Membrane</keyword>
<feature type="transmembrane region" description="Helical" evidence="2">
    <location>
        <begin position="291"/>
        <end position="310"/>
    </location>
</feature>
<feature type="region of interest" description="Disordered" evidence="1">
    <location>
        <begin position="1"/>
        <end position="38"/>
    </location>
</feature>
<keyword evidence="2" id="KW-1133">Transmembrane helix</keyword>
<name>F8UHT4_9ZZZZ</name>
<keyword evidence="4" id="KW-0418">Kinase</keyword>
<evidence type="ECO:0000256" key="1">
    <source>
        <dbReference type="SAM" id="MobiDB-lite"/>
    </source>
</evidence>
<feature type="region of interest" description="Disordered" evidence="1">
    <location>
        <begin position="356"/>
        <end position="378"/>
    </location>
</feature>
<keyword evidence="2" id="KW-0812">Transmembrane</keyword>
<feature type="compositionally biased region" description="Pro residues" evidence="1">
    <location>
        <begin position="1"/>
        <end position="18"/>
    </location>
</feature>
<accession>F8UHT4</accession>
<organism evidence="4">
    <name type="scientific">uncultured microorganism</name>
    <dbReference type="NCBI Taxonomy" id="358574"/>
    <lineage>
        <taxon>unclassified sequences</taxon>
        <taxon>environmental samples</taxon>
    </lineage>
</organism>
<dbReference type="EMBL" id="JF805230">
    <property type="protein sequence ID" value="AEI30591.1"/>
    <property type="molecule type" value="Genomic_DNA"/>
</dbReference>
<dbReference type="SMART" id="SM00989">
    <property type="entry name" value="V4R"/>
    <property type="match status" value="1"/>
</dbReference>
<dbReference type="GO" id="GO:0016301">
    <property type="term" value="F:kinase activity"/>
    <property type="evidence" value="ECO:0007669"/>
    <property type="project" value="UniProtKB-KW"/>
</dbReference>
<evidence type="ECO:0000256" key="2">
    <source>
        <dbReference type="SAM" id="Phobius"/>
    </source>
</evidence>
<evidence type="ECO:0000313" key="4">
    <source>
        <dbReference type="EMBL" id="AEI30591.1"/>
    </source>
</evidence>
<dbReference type="InterPro" id="IPR004096">
    <property type="entry name" value="V4R"/>
</dbReference>
<gene>
    <name evidence="4" type="ORF">LDC_03723</name>
</gene>
<keyword evidence="4" id="KW-0808">Transferase</keyword>
<evidence type="ECO:0000259" key="3">
    <source>
        <dbReference type="SMART" id="SM00989"/>
    </source>
</evidence>
<dbReference type="AlphaFoldDB" id="F8UHT4"/>
<protein>
    <submittedName>
        <fullName evidence="4">Sensor histidine kinase/response regulator</fullName>
    </submittedName>
</protein>
<sequence length="378" mass="41338">MMDLRPPSPSDPSAPVPLPATMVGRPFGSDEAGRPVGRTKGSFIRATVEYMLECVAQRAAASLPPHAQGGAPERGDQAAGAAEQAKAAALEQLLTRLNAAIPDPSYHVTVDYLMNEGNIYSVEFDAFLSHICRELSGDPRFHFNRGSRSIPASVALLSRPFSLSQTYRMLPRFTAKLADTDMRVGKVTPTSAVVEWYAEKDLARLPQALHPLFTELACQMAQGALASIPVVHSGLPMAKVKELRCRSRGDAYCEWEFTWEAAQAGLGLEVWGGAILSAALLGYTLGRLPAWEWAAAATALLPVWCGWLLWRKRRLTDRLSNAERLLLQTRDSAEKQFDGFQQTNADLQLSNVTLNSETLGTDDPARDRRGPQFHARPG</sequence>
<feature type="domain" description="4-vinyl reductase 4VR" evidence="3">
    <location>
        <begin position="191"/>
        <end position="259"/>
    </location>
</feature>